<dbReference type="GeneID" id="108430723"/>
<dbReference type="AlphaFoldDB" id="A0A3B4CMM9"/>
<dbReference type="Pfam" id="PF14977">
    <property type="entry name" value="FAM194"/>
    <property type="match status" value="1"/>
</dbReference>
<evidence type="ECO:0000259" key="2">
    <source>
        <dbReference type="Pfam" id="PF14977"/>
    </source>
</evidence>
<dbReference type="OMA" id="MLAHERW"/>
<reference evidence="3" key="3">
    <citation type="submission" date="2025-09" db="UniProtKB">
        <authorList>
            <consortium name="Ensembl"/>
        </authorList>
    </citation>
    <scope>IDENTIFICATION</scope>
</reference>
<protein>
    <recommendedName>
        <fullName evidence="2">FAM194 C-terminal domain-containing protein</fullName>
    </recommendedName>
</protein>
<dbReference type="PANTHER" id="PTHR23093:SF18">
    <property type="entry name" value="GLUTAMATE RICH 6"/>
    <property type="match status" value="1"/>
</dbReference>
<proteinExistence type="predicted"/>
<organism evidence="3 4">
    <name type="scientific">Pygocentrus nattereri</name>
    <name type="common">Red-bellied piranha</name>
    <dbReference type="NCBI Taxonomy" id="42514"/>
    <lineage>
        <taxon>Eukaryota</taxon>
        <taxon>Metazoa</taxon>
        <taxon>Chordata</taxon>
        <taxon>Craniata</taxon>
        <taxon>Vertebrata</taxon>
        <taxon>Euteleostomi</taxon>
        <taxon>Actinopterygii</taxon>
        <taxon>Neopterygii</taxon>
        <taxon>Teleostei</taxon>
        <taxon>Ostariophysi</taxon>
        <taxon>Characiformes</taxon>
        <taxon>Characoidei</taxon>
        <taxon>Pygocentrus</taxon>
    </lineage>
</organism>
<sequence>MGLMESGEASGERMSHTRTLTRDSETIHRIQDALKEQDSSWKSGAASPIGDPEPGENVMDPPTEQDHIQMLEAPLDPSHGLHGVLRYRRESQERRISEEPQPSSDQSAWCEFCGATAKPPLDSFYGEEPKEFCCQRYREVFEEVAQERRFVLKLCEERPRGIIGAGDFHSSVEEVELEAGEWDSEERRLQQREMERFYREAQARLSSEISSFHTQTINFQLSSCAPMEESFAVKKDSRKEDKPEPWDWSEPSVSGPMGFGLHNQQDSAGFIQKFYSNGNKFLTGFPDGSAQVFYPSGNLAIILLTNEERVCVIQDDITPNGPMRALFQSSGRATCYHGNGGVWLNMDMWGGQSLDEGGARTRRWSWSDHAQTPTPFRPIFLSLNKNVGVRVLGRQHVFVSFLASGQQARFSVGSCVKSKDYDSLRRGPSPCEEELILLACQFYLPLTLTRLRWCHRFPSSPRHRNIKPSPVLLSLAKKLLSVSHNMHMKDTDRTFIQHCLQDCQ</sequence>
<keyword evidence="4" id="KW-1185">Reference proteome</keyword>
<dbReference type="OrthoDB" id="527209at2759"/>
<evidence type="ECO:0000256" key="1">
    <source>
        <dbReference type="SAM" id="MobiDB-lite"/>
    </source>
</evidence>
<dbReference type="Proteomes" id="UP001501920">
    <property type="component" value="Chromosome 2"/>
</dbReference>
<evidence type="ECO:0000313" key="3">
    <source>
        <dbReference type="Ensembl" id="ENSPNAP00000012600.1"/>
    </source>
</evidence>
<evidence type="ECO:0000313" key="4">
    <source>
        <dbReference type="Proteomes" id="UP001501920"/>
    </source>
</evidence>
<reference evidence="3 4" key="1">
    <citation type="submission" date="2020-10" db="EMBL/GenBank/DDBJ databases">
        <title>Pygocentrus nattereri (red-bellied piranha) genome, fPygNat1, primary haplotype.</title>
        <authorList>
            <person name="Myers G."/>
            <person name="Meyer A."/>
            <person name="Karagic N."/>
            <person name="Pippel M."/>
            <person name="Winkler S."/>
            <person name="Tracey A."/>
            <person name="Wood J."/>
            <person name="Formenti G."/>
            <person name="Howe K."/>
            <person name="Fedrigo O."/>
            <person name="Jarvis E.D."/>
        </authorList>
    </citation>
    <scope>NUCLEOTIDE SEQUENCE [LARGE SCALE GENOMIC DNA]</scope>
</reference>
<dbReference type="InterPro" id="IPR029281">
    <property type="entry name" value="FAM194_C"/>
</dbReference>
<dbReference type="GeneTree" id="ENSGT00940000153655"/>
<accession>A0A3B4CMM9</accession>
<feature type="domain" description="FAM194 C-terminal" evidence="2">
    <location>
        <begin position="270"/>
        <end position="465"/>
    </location>
</feature>
<dbReference type="PANTHER" id="PTHR23093">
    <property type="entry name" value="SIMILAR TO CHROMOSOME 3 OPEN READING FRAME 20"/>
    <property type="match status" value="1"/>
</dbReference>
<feature type="compositionally biased region" description="Basic and acidic residues" evidence="1">
    <location>
        <begin position="10"/>
        <end position="39"/>
    </location>
</feature>
<dbReference type="Ensembl" id="ENSPNAT00000019931.2">
    <property type="protein sequence ID" value="ENSPNAP00000012600.1"/>
    <property type="gene ID" value="ENSPNAG00000018382.2"/>
</dbReference>
<dbReference type="STRING" id="42514.ENSPNAP00000012600"/>
<name>A0A3B4CMM9_PYGNA</name>
<dbReference type="RefSeq" id="XP_017558863.1">
    <property type="nucleotide sequence ID" value="XM_017703374.2"/>
</dbReference>
<reference evidence="3" key="2">
    <citation type="submission" date="2025-08" db="UniProtKB">
        <authorList>
            <consortium name="Ensembl"/>
        </authorList>
    </citation>
    <scope>IDENTIFICATION</scope>
</reference>
<feature type="region of interest" description="Disordered" evidence="1">
    <location>
        <begin position="1"/>
        <end position="64"/>
    </location>
</feature>